<feature type="region of interest" description="Disordered" evidence="1">
    <location>
        <begin position="16"/>
        <end position="37"/>
    </location>
</feature>
<name>A0ABS1CXM8_9PROT</name>
<dbReference type="EMBL" id="NRSG01000086">
    <property type="protein sequence ID" value="MBK1659154.1"/>
    <property type="molecule type" value="Genomic_DNA"/>
</dbReference>
<dbReference type="Proteomes" id="UP000697995">
    <property type="component" value="Unassembled WGS sequence"/>
</dbReference>
<proteinExistence type="predicted"/>
<accession>A0ABS1CXM8</accession>
<keyword evidence="3" id="KW-1185">Reference proteome</keyword>
<comment type="caution">
    <text evidence="2">The sequence shown here is derived from an EMBL/GenBank/DDBJ whole genome shotgun (WGS) entry which is preliminary data.</text>
</comment>
<organism evidence="2 3">
    <name type="scientific">Paracraurococcus ruber</name>
    <dbReference type="NCBI Taxonomy" id="77675"/>
    <lineage>
        <taxon>Bacteria</taxon>
        <taxon>Pseudomonadati</taxon>
        <taxon>Pseudomonadota</taxon>
        <taxon>Alphaproteobacteria</taxon>
        <taxon>Acetobacterales</taxon>
        <taxon>Roseomonadaceae</taxon>
        <taxon>Paracraurococcus</taxon>
    </lineage>
</organism>
<evidence type="ECO:0000256" key="1">
    <source>
        <dbReference type="SAM" id="MobiDB-lite"/>
    </source>
</evidence>
<sequence>MNPVWMARAGKAVVRGLMSNDTPDQAPPSTTRSEGLRERLRRAQAIAADSARARAAGGPPSDEEAARLVAAFHARGGKVTVLPAVVSERPDAKGEKGTSEG</sequence>
<gene>
    <name evidence="2" type="ORF">CKO45_13010</name>
</gene>
<evidence type="ECO:0000313" key="2">
    <source>
        <dbReference type="EMBL" id="MBK1659154.1"/>
    </source>
</evidence>
<protein>
    <submittedName>
        <fullName evidence="2">Uncharacterized protein</fullName>
    </submittedName>
</protein>
<feature type="compositionally biased region" description="Polar residues" evidence="1">
    <location>
        <begin position="19"/>
        <end position="33"/>
    </location>
</feature>
<reference evidence="2 3" key="1">
    <citation type="journal article" date="2020" name="Microorganisms">
        <title>Osmotic Adaptation and Compatible Solute Biosynthesis of Phototrophic Bacteria as Revealed from Genome Analyses.</title>
        <authorList>
            <person name="Imhoff J.F."/>
            <person name="Rahn T."/>
            <person name="Kunzel S."/>
            <person name="Keller A."/>
            <person name="Neulinger S.C."/>
        </authorList>
    </citation>
    <scope>NUCLEOTIDE SEQUENCE [LARGE SCALE GENOMIC DNA]</scope>
    <source>
        <strain evidence="2 3">DSM 15382</strain>
    </source>
</reference>
<evidence type="ECO:0000313" key="3">
    <source>
        <dbReference type="Proteomes" id="UP000697995"/>
    </source>
</evidence>